<name>A0A0N1PEK2_LEPSE</name>
<comment type="caution">
    <text evidence="8">The sequence shown here is derived from an EMBL/GenBank/DDBJ whole genome shotgun (WGS) entry which is preliminary data.</text>
</comment>
<feature type="transmembrane region" description="Helical" evidence="6">
    <location>
        <begin position="1137"/>
        <end position="1163"/>
    </location>
</feature>
<feature type="domain" description="ABC3 transporter permease C-terminal" evidence="7">
    <location>
        <begin position="465"/>
        <end position="583"/>
    </location>
</feature>
<reference evidence="8 9" key="1">
    <citation type="journal article" date="2015" name="PLoS Pathog.">
        <title>Leptomonas seymouri: Adaptations to the Dixenous Life Cycle Analyzed by Genome Sequencing, Transcriptome Profiling and Co-infection with Leishmania donovani.</title>
        <authorList>
            <person name="Kraeva N."/>
            <person name="Butenko A."/>
            <person name="Hlavacova J."/>
            <person name="Kostygov A."/>
            <person name="Myskova J."/>
            <person name="Grybchuk D."/>
            <person name="Lestinova T."/>
            <person name="Votypka J."/>
            <person name="Volf P."/>
            <person name="Opperdoes F."/>
            <person name="Flegontov P."/>
            <person name="Lukes J."/>
            <person name="Yurchenko V."/>
        </authorList>
    </citation>
    <scope>NUCLEOTIDE SEQUENCE [LARGE SCALE GENOMIC DNA]</scope>
    <source>
        <strain evidence="8 9">ATCC 30220</strain>
    </source>
</reference>
<dbReference type="GO" id="GO:0005886">
    <property type="term" value="C:plasma membrane"/>
    <property type="evidence" value="ECO:0007669"/>
    <property type="project" value="UniProtKB-SubCell"/>
</dbReference>
<dbReference type="PANTHER" id="PTHR32522">
    <property type="match status" value="1"/>
</dbReference>
<feature type="transmembrane region" description="Helical" evidence="6">
    <location>
        <begin position="556"/>
        <end position="584"/>
    </location>
</feature>
<dbReference type="VEuPathDB" id="TriTrypDB:Lsey_0005_0170"/>
<dbReference type="AlphaFoldDB" id="A0A0N1PEK2"/>
<evidence type="ECO:0000313" key="8">
    <source>
        <dbReference type="EMBL" id="KPI90454.1"/>
    </source>
</evidence>
<comment type="subcellular location">
    <subcellularLocation>
        <location evidence="1">Cell membrane</location>
        <topology evidence="1">Multi-pass membrane protein</topology>
    </subcellularLocation>
</comment>
<evidence type="ECO:0000256" key="5">
    <source>
        <dbReference type="ARBA" id="ARBA00023136"/>
    </source>
</evidence>
<gene>
    <name evidence="8" type="ORF">ABL78_0384</name>
</gene>
<keyword evidence="5 6" id="KW-0472">Membrane</keyword>
<keyword evidence="4 6" id="KW-1133">Transmembrane helix</keyword>
<dbReference type="Proteomes" id="UP000038009">
    <property type="component" value="Unassembled WGS sequence"/>
</dbReference>
<feature type="domain" description="ABC3 transporter permease C-terminal" evidence="7">
    <location>
        <begin position="1051"/>
        <end position="1164"/>
    </location>
</feature>
<keyword evidence="2" id="KW-1003">Cell membrane</keyword>
<evidence type="ECO:0000256" key="4">
    <source>
        <dbReference type="ARBA" id="ARBA00022989"/>
    </source>
</evidence>
<feature type="transmembrane region" description="Helical" evidence="6">
    <location>
        <begin position="610"/>
        <end position="632"/>
    </location>
</feature>
<organism evidence="8 9">
    <name type="scientific">Leptomonas seymouri</name>
    <dbReference type="NCBI Taxonomy" id="5684"/>
    <lineage>
        <taxon>Eukaryota</taxon>
        <taxon>Discoba</taxon>
        <taxon>Euglenozoa</taxon>
        <taxon>Kinetoplastea</taxon>
        <taxon>Metakinetoplastina</taxon>
        <taxon>Trypanosomatida</taxon>
        <taxon>Trypanosomatidae</taxon>
        <taxon>Leishmaniinae</taxon>
        <taxon>Leptomonas</taxon>
    </lineage>
</organism>
<evidence type="ECO:0000256" key="6">
    <source>
        <dbReference type="SAM" id="Phobius"/>
    </source>
</evidence>
<dbReference type="PANTHER" id="PTHR32522:SF3">
    <property type="entry name" value="ABC3 TRANSPORTER PERMEASE PROTEIN DOMAIN-CONTAINING PROTEIN"/>
    <property type="match status" value="1"/>
</dbReference>
<dbReference type="OMA" id="GYWIVRA"/>
<feature type="transmembrane region" description="Helical" evidence="6">
    <location>
        <begin position="506"/>
        <end position="536"/>
    </location>
</feature>
<accession>A0A0N1PEK2</accession>
<feature type="transmembrane region" description="Helical" evidence="6">
    <location>
        <begin position="1041"/>
        <end position="1062"/>
    </location>
</feature>
<dbReference type="EMBL" id="LJSK01000005">
    <property type="protein sequence ID" value="KPI90454.1"/>
    <property type="molecule type" value="Genomic_DNA"/>
</dbReference>
<dbReference type="OrthoDB" id="2126250at2759"/>
<evidence type="ECO:0000256" key="2">
    <source>
        <dbReference type="ARBA" id="ARBA00022475"/>
    </source>
</evidence>
<feature type="transmembrane region" description="Helical" evidence="6">
    <location>
        <begin position="122"/>
        <end position="149"/>
    </location>
</feature>
<feature type="transmembrane region" description="Helical" evidence="6">
    <location>
        <begin position="707"/>
        <end position="726"/>
    </location>
</feature>
<evidence type="ECO:0000259" key="7">
    <source>
        <dbReference type="Pfam" id="PF02687"/>
    </source>
</evidence>
<keyword evidence="9" id="KW-1185">Reference proteome</keyword>
<sequence>MRATTVLSEGFLQRPRKRHLRANAFAYCKDIADAPLTYGFAPATEVAACTLDAEPVEASVARKSLPLHPRARIDSIEDDDCTWMTWIREGKEGFSQVFGSTACFRLMLDLTISDATSRQGSYALSFCSVCSVVCVCVVMITVLSSFAVVGLRLAEDTYGAVDLEMTAGGFAASAVSLNYTHVSDRLKTLSLAHQLHSYRVELAGTARKQSSCKLQDGTVQSLWLKPTDGYEMSASNSAHVLCQETCVSAYCVGNAEKVSMIAVDPSRDPAFTASSAAHVGTVLRDLPYGSVMVSESLADALLAETGDLILINAIINPDLRHVFQHVVDYEVANPHILLSVKVGAVINDAYFPASSKAFILFNPLHFTSLVVDAMAPSVPTEARAVARLVKPADYATRILFQMPAKERMAAYLQSDFVQIRSHVRDWGSLITQRIGAHQITMATPILSFLYRMQFFTSFVGLIISIIVLALSIVSTILIHTLLTIGFETTTYKLGIYRMLGFSRSHLVMLVFTNTYFFALPAWIFGLITGLIGYWIVRALILHYAAVPLGLGVSGSAVGWATLAGLGVPFIASLIPLCSLIFMSLPDALNTSRGRGTGVFYRVERGGSRHLAFQCFGIGFLGAVSGFTVYYLFPISFVTMNYYLMFFIFFLILLGMLGGLVLLTNNFERVIETMLQYVLMFWEPVAVRSMVSKSLAAHRRRNQQTTMMYALSVGFLVFITVAFDIGLTSLRYSRERSQGADVTLYLSKAERPKLARTPAYAQTVTTLQNGTTYVYEATRLHPGKLLGMTGDDRGFYFADYVQLEHDIYTGLGETVVQAMTYRVASPKGGNLFPVREIRMKTFGRRAVYTLSVCPVPPNFYDVVKGRFVKVNKYGTEVGRYGLTGGLYAESPTNAAVIATTTNRVFALRNFTDKFLFETNVAAFSRGVNNSDMTLTAPKNKVMLSAGRAVAVMDSSAVFLMTKFPNNMGEVLISLPSAVRLTGVPYLSCNVLSLAAVFLRVSSPAHHAQVKAFLLHWLSDRWLGYQVSNLASAFDDLETVDTIFTVFFMVTQVVMMLVCFFSLMSSMTANVLDSSKEIGVLLCLGMSHMQVYRVYVWEAFILVVSSGFLGVLVGTALAVTMMLQNSLFTQLLIPFPFPYTQLCIILVMGLGSALAASISPVKYLLSLRSISHILRRVV</sequence>
<feature type="transmembrane region" description="Helical" evidence="6">
    <location>
        <begin position="1092"/>
        <end position="1117"/>
    </location>
</feature>
<dbReference type="InterPro" id="IPR003838">
    <property type="entry name" value="ABC3_permease_C"/>
</dbReference>
<feature type="transmembrane region" description="Helical" evidence="6">
    <location>
        <begin position="458"/>
        <end position="486"/>
    </location>
</feature>
<evidence type="ECO:0000256" key="1">
    <source>
        <dbReference type="ARBA" id="ARBA00004651"/>
    </source>
</evidence>
<dbReference type="Pfam" id="PF02687">
    <property type="entry name" value="FtsX"/>
    <property type="match status" value="2"/>
</dbReference>
<evidence type="ECO:0000256" key="3">
    <source>
        <dbReference type="ARBA" id="ARBA00022692"/>
    </source>
</evidence>
<protein>
    <recommendedName>
        <fullName evidence="7">ABC3 transporter permease C-terminal domain-containing protein</fullName>
    </recommendedName>
</protein>
<keyword evidence="3 6" id="KW-0812">Transmembrane</keyword>
<evidence type="ECO:0000313" key="9">
    <source>
        <dbReference type="Proteomes" id="UP000038009"/>
    </source>
</evidence>
<feature type="transmembrane region" description="Helical" evidence="6">
    <location>
        <begin position="644"/>
        <end position="663"/>
    </location>
</feature>
<proteinExistence type="predicted"/>